<proteinExistence type="predicted"/>
<dbReference type="EMBL" id="RBZW01000021">
    <property type="protein sequence ID" value="THE65431.1"/>
    <property type="molecule type" value="Genomic_DNA"/>
</dbReference>
<name>A0A4S3TMG4_9EURY</name>
<dbReference type="Pfam" id="PF18480">
    <property type="entry name" value="DUF5615"/>
    <property type="match status" value="1"/>
</dbReference>
<gene>
    <name evidence="2" type="ORF">D8Y22_09660</name>
</gene>
<evidence type="ECO:0000259" key="1">
    <source>
        <dbReference type="Pfam" id="PF18480"/>
    </source>
</evidence>
<dbReference type="Proteomes" id="UP000318864">
    <property type="component" value="Unassembled WGS sequence"/>
</dbReference>
<dbReference type="AlphaFoldDB" id="A0A4S3TMG4"/>
<comment type="caution">
    <text evidence="2">The sequence shown here is derived from an EMBL/GenBank/DDBJ whole genome shotgun (WGS) entry which is preliminary data.</text>
</comment>
<dbReference type="OrthoDB" id="209779at2157"/>
<accession>A0A4S3TMG4</accession>
<organism evidence="2 3">
    <name type="scientific">Salinadaptatus halalkaliphilus</name>
    <dbReference type="NCBI Taxonomy" id="2419781"/>
    <lineage>
        <taxon>Archaea</taxon>
        <taxon>Methanobacteriati</taxon>
        <taxon>Methanobacteriota</taxon>
        <taxon>Stenosarchaea group</taxon>
        <taxon>Halobacteria</taxon>
        <taxon>Halobacteriales</taxon>
        <taxon>Natrialbaceae</taxon>
        <taxon>Salinadaptatus</taxon>
    </lineage>
</organism>
<evidence type="ECO:0000313" key="3">
    <source>
        <dbReference type="Proteomes" id="UP000318864"/>
    </source>
</evidence>
<sequence length="116" mass="13460">MKRCVDENIKRSLTELLAQEGYDVVRVQDELELGFEDTEIVTYCRHSERVLLTNDDDFFEFEEHPGVLFLVEQRTPPRDAVTAIRRIDRHVAIYADECGTFPMAGSERLDDGPLER</sequence>
<reference evidence="2 3" key="1">
    <citation type="submission" date="2018-10" db="EMBL/GenBank/DDBJ databases">
        <title>Natronolimnobius sp. XQ-INN 246 isolated from Inner Mongolia Autonomous Region of China.</title>
        <authorList>
            <person name="Xue Q."/>
        </authorList>
    </citation>
    <scope>NUCLEOTIDE SEQUENCE [LARGE SCALE GENOMIC DNA]</scope>
    <source>
        <strain evidence="2 3">XQ-INN 246</strain>
    </source>
</reference>
<keyword evidence="3" id="KW-1185">Reference proteome</keyword>
<dbReference type="InterPro" id="IPR041049">
    <property type="entry name" value="DUF5615"/>
</dbReference>
<feature type="domain" description="DUF5615" evidence="1">
    <location>
        <begin position="1"/>
        <end position="83"/>
    </location>
</feature>
<dbReference type="RefSeq" id="WP_141464479.1">
    <property type="nucleotide sequence ID" value="NZ_RBZW01000021.1"/>
</dbReference>
<evidence type="ECO:0000313" key="2">
    <source>
        <dbReference type="EMBL" id="THE65431.1"/>
    </source>
</evidence>
<protein>
    <recommendedName>
        <fullName evidence="1">DUF5615 domain-containing protein</fullName>
    </recommendedName>
</protein>